<protein>
    <recommendedName>
        <fullName evidence="4">DUF416 family protein</fullName>
    </recommendedName>
</protein>
<name>A0A370BBL4_9ACTN</name>
<gene>
    <name evidence="2" type="ORF">DVH02_13690</name>
</gene>
<evidence type="ECO:0000313" key="3">
    <source>
        <dbReference type="Proteomes" id="UP000253741"/>
    </source>
</evidence>
<evidence type="ECO:0008006" key="4">
    <source>
        <dbReference type="Google" id="ProtNLM"/>
    </source>
</evidence>
<proteinExistence type="predicted"/>
<dbReference type="AlphaFoldDB" id="A0A370BBL4"/>
<evidence type="ECO:0000313" key="2">
    <source>
        <dbReference type="EMBL" id="RDG37564.1"/>
    </source>
</evidence>
<evidence type="ECO:0000256" key="1">
    <source>
        <dbReference type="SAM" id="Coils"/>
    </source>
</evidence>
<dbReference type="OrthoDB" id="4117892at2"/>
<dbReference type="EMBL" id="QQNA01000097">
    <property type="protein sequence ID" value="RDG37564.1"/>
    <property type="molecule type" value="Genomic_DNA"/>
</dbReference>
<sequence length="188" mass="20973">MVSIESTIREFSESASSGQMRIFVASCAERMAQLFTGLVGTNADRSQDVELAIRCMDLLWQSQPQISWDEIAESFSSLPELAGDEEPPGLLAYAYDAAATLYYAARYRETGNLVDVASCSNHALNSAEYISEELDDRVDRYEIELQNQMADIALLSRTGNPDEHEFIQSLRGRAREFARARLTELTSA</sequence>
<dbReference type="Proteomes" id="UP000253741">
    <property type="component" value="Unassembled WGS sequence"/>
</dbReference>
<reference evidence="2 3" key="1">
    <citation type="submission" date="2018-07" db="EMBL/GenBank/DDBJ databases">
        <title>Streptomyces species from bats.</title>
        <authorList>
            <person name="Dunlap C."/>
        </authorList>
    </citation>
    <scope>NUCLEOTIDE SEQUENCE [LARGE SCALE GENOMIC DNA]</scope>
    <source>
        <strain evidence="2 3">AC230</strain>
    </source>
</reference>
<organism evidence="2 3">
    <name type="scientific">Streptomyces corynorhini</name>
    <dbReference type="NCBI Taxonomy" id="2282652"/>
    <lineage>
        <taxon>Bacteria</taxon>
        <taxon>Bacillati</taxon>
        <taxon>Actinomycetota</taxon>
        <taxon>Actinomycetes</taxon>
        <taxon>Kitasatosporales</taxon>
        <taxon>Streptomycetaceae</taxon>
        <taxon>Streptomyces</taxon>
    </lineage>
</organism>
<dbReference type="Gene3D" id="1.20.1590.10">
    <property type="entry name" value="YP_001051499.1 domain like"/>
    <property type="match status" value="1"/>
</dbReference>
<feature type="coiled-coil region" evidence="1">
    <location>
        <begin position="124"/>
        <end position="158"/>
    </location>
</feature>
<accession>A0A370BBL4</accession>
<comment type="caution">
    <text evidence="2">The sequence shown here is derived from an EMBL/GenBank/DDBJ whole genome shotgun (WGS) entry which is preliminary data.</text>
</comment>
<keyword evidence="3" id="KW-1185">Reference proteome</keyword>
<keyword evidence="1" id="KW-0175">Coiled coil</keyword>
<dbReference type="InterPro" id="IPR023381">
    <property type="entry name" value="YP001051499.1-like_dom_sf"/>
</dbReference>